<protein>
    <submittedName>
        <fullName evidence="5">Nitroreductase</fullName>
    </submittedName>
</protein>
<dbReference type="EMBL" id="MAAX01000094">
    <property type="protein sequence ID" value="OUS16276.1"/>
    <property type="molecule type" value="Genomic_DNA"/>
</dbReference>
<dbReference type="Pfam" id="PF00881">
    <property type="entry name" value="Nitroreductase"/>
    <property type="match status" value="2"/>
</dbReference>
<dbReference type="RefSeq" id="WP_303686455.1">
    <property type="nucleotide sequence ID" value="NZ_CAJXYO010000038.1"/>
</dbReference>
<feature type="domain" description="Nitroreductase" evidence="4">
    <location>
        <begin position="81"/>
        <end position="164"/>
    </location>
</feature>
<dbReference type="Proteomes" id="UP000196102">
    <property type="component" value="Unassembled WGS sequence"/>
</dbReference>
<comment type="caution">
    <text evidence="5">The sequence shown here is derived from an EMBL/GenBank/DDBJ whole genome shotgun (WGS) entry which is preliminary data.</text>
</comment>
<organism evidence="5 6">
    <name type="scientific">Nonlabens dokdonensis</name>
    <dbReference type="NCBI Taxonomy" id="328515"/>
    <lineage>
        <taxon>Bacteria</taxon>
        <taxon>Pseudomonadati</taxon>
        <taxon>Bacteroidota</taxon>
        <taxon>Flavobacteriia</taxon>
        <taxon>Flavobacteriales</taxon>
        <taxon>Flavobacteriaceae</taxon>
        <taxon>Nonlabens</taxon>
    </lineage>
</organism>
<dbReference type="SUPFAM" id="SSF55469">
    <property type="entry name" value="FMN-dependent nitroreductase-like"/>
    <property type="match status" value="1"/>
</dbReference>
<dbReference type="CDD" id="cd02138">
    <property type="entry name" value="TdsD-like"/>
    <property type="match status" value="1"/>
</dbReference>
<evidence type="ECO:0000313" key="5">
    <source>
        <dbReference type="EMBL" id="OUS16276.1"/>
    </source>
</evidence>
<accession>A0A1Z8B113</accession>
<name>A0A1Z8B113_9FLAO</name>
<dbReference type="InterPro" id="IPR000415">
    <property type="entry name" value="Nitroreductase-like"/>
</dbReference>
<feature type="compositionally biased region" description="Basic and acidic residues" evidence="3">
    <location>
        <begin position="181"/>
        <end position="190"/>
    </location>
</feature>
<dbReference type="PANTHER" id="PTHR43673:SF10">
    <property type="entry name" value="NADH DEHYDROGENASE_NAD(P)H NITROREDUCTASE XCC3605-RELATED"/>
    <property type="match status" value="1"/>
</dbReference>
<dbReference type="GO" id="GO:0016491">
    <property type="term" value="F:oxidoreductase activity"/>
    <property type="evidence" value="ECO:0007669"/>
    <property type="project" value="UniProtKB-KW"/>
</dbReference>
<evidence type="ECO:0000256" key="2">
    <source>
        <dbReference type="ARBA" id="ARBA00023002"/>
    </source>
</evidence>
<dbReference type="AlphaFoldDB" id="A0A1Z8B113"/>
<keyword evidence="2" id="KW-0560">Oxidoreductase</keyword>
<evidence type="ECO:0000313" key="6">
    <source>
        <dbReference type="Proteomes" id="UP000196102"/>
    </source>
</evidence>
<evidence type="ECO:0000256" key="3">
    <source>
        <dbReference type="SAM" id="MobiDB-lite"/>
    </source>
</evidence>
<reference evidence="6" key="1">
    <citation type="journal article" date="2017" name="Proc. Natl. Acad. Sci. U.S.A.">
        <title>Simulation of Deepwater Horizon oil plume reveals substrate specialization within a complex community of hydrocarbon-degraders.</title>
        <authorList>
            <person name="Hu P."/>
            <person name="Dubinsky E.A."/>
            <person name="Probst A.J."/>
            <person name="Wang J."/>
            <person name="Sieber C.M.K."/>
            <person name="Tom L.M."/>
            <person name="Gardinali P."/>
            <person name="Banfield J.F."/>
            <person name="Atlas R.M."/>
            <person name="Andersen G.L."/>
        </authorList>
    </citation>
    <scope>NUCLEOTIDE SEQUENCE [LARGE SCALE GENOMIC DNA]</scope>
</reference>
<evidence type="ECO:0000259" key="4">
    <source>
        <dbReference type="Pfam" id="PF00881"/>
    </source>
</evidence>
<dbReference type="Gene3D" id="3.40.109.10">
    <property type="entry name" value="NADH Oxidase"/>
    <property type="match status" value="1"/>
</dbReference>
<dbReference type="PANTHER" id="PTHR43673">
    <property type="entry name" value="NAD(P)H NITROREDUCTASE YDGI-RELATED"/>
    <property type="match status" value="1"/>
</dbReference>
<gene>
    <name evidence="5" type="ORF">A9Q93_05780</name>
</gene>
<feature type="region of interest" description="Disordered" evidence="3">
    <location>
        <begin position="176"/>
        <end position="206"/>
    </location>
</feature>
<proteinExistence type="inferred from homology"/>
<sequence length="206" mass="23441">MSTNEKNIIKKTPVDHEIHDLIKNRWSPRTFSDQPVSHKELQVLFEAGRWAPSSNNIQPWNIVWGIKGSVVYDRIMDVLVEFNQNWAKNAPVLILGVIDTKTPKGDDNYHAPHDLGQFAANMAIQAQSMGIAMHQMAGLDYERARKEFNFPETFHVATAIAVGYYGGELHEVPEDLQDAETGERSRKKQNDFVFNGDYRNTADVEE</sequence>
<feature type="domain" description="Nitroreductase" evidence="4">
    <location>
        <begin position="22"/>
        <end position="64"/>
    </location>
</feature>
<comment type="similarity">
    <text evidence="1">Belongs to the nitroreductase family.</text>
</comment>
<dbReference type="InterPro" id="IPR029479">
    <property type="entry name" value="Nitroreductase"/>
</dbReference>
<evidence type="ECO:0000256" key="1">
    <source>
        <dbReference type="ARBA" id="ARBA00007118"/>
    </source>
</evidence>